<dbReference type="InterPro" id="IPR036663">
    <property type="entry name" value="Fumarylacetoacetase_C_sf"/>
</dbReference>
<dbReference type="Gene3D" id="3.90.850.10">
    <property type="entry name" value="Fumarylacetoacetase-like, C-terminal domain"/>
    <property type="match status" value="1"/>
</dbReference>
<gene>
    <name evidence="1" type="ORF">PGLA2088_LOCUS17199</name>
</gene>
<dbReference type="SUPFAM" id="SSF56529">
    <property type="entry name" value="FAH"/>
    <property type="match status" value="1"/>
</dbReference>
<dbReference type="EMBL" id="CAJNNW010022577">
    <property type="protein sequence ID" value="CAE8669478.1"/>
    <property type="molecule type" value="Genomic_DNA"/>
</dbReference>
<proteinExistence type="predicted"/>
<accession>A0A813J5M3</accession>
<protein>
    <recommendedName>
        <fullName evidence="3">2-oxopent-4-enoate hydratase</fullName>
    </recommendedName>
</protein>
<dbReference type="PANTHER" id="PTHR30143">
    <property type="entry name" value="ACID HYDRATASE"/>
    <property type="match status" value="1"/>
</dbReference>
<name>A0A813J5M3_POLGL</name>
<sequence length="372" mass="38595">MICGPWGQILASTGQAEGDCLAVADLAPQQLGECRSRIPLRSVRSATPALSVASLAEVLTTSKQRTDKLAEELCRARQKGGRYLEGNLPELTSPREAYAVQAATVKLAPGMGLGEVVGWKCGPCGQADYLKFGLSGPGAAPVFASGRSESPATLDFSPGSPASLTKLEAEFGFLMKHDLPPLKAAGGSETYSEEQVWAAVDCVVLCMEVCGSRYKPDVQAKLTGYQKMADCTNNLGVVLGPRVSKADLERALGSPGAAALSSVEVSLSMNGLALDRGKGSVGVVEGPDGGSPLNSLVWLANHLQSEGLGLKGGEVVVCGAACKVGAKDFNFDAGGKAEFVADFKGLGQVLAIVRRSNASDAARPDRSRSPRR</sequence>
<reference evidence="1" key="1">
    <citation type="submission" date="2021-02" db="EMBL/GenBank/DDBJ databases">
        <authorList>
            <person name="Dougan E. K."/>
            <person name="Rhodes N."/>
            <person name="Thang M."/>
            <person name="Chan C."/>
        </authorList>
    </citation>
    <scope>NUCLEOTIDE SEQUENCE</scope>
</reference>
<evidence type="ECO:0008006" key="3">
    <source>
        <dbReference type="Google" id="ProtNLM"/>
    </source>
</evidence>
<dbReference type="PANTHER" id="PTHR30143:SF0">
    <property type="entry name" value="2-KETO-4-PENTENOATE HYDRATASE"/>
    <property type="match status" value="1"/>
</dbReference>
<evidence type="ECO:0000313" key="2">
    <source>
        <dbReference type="Proteomes" id="UP000626109"/>
    </source>
</evidence>
<evidence type="ECO:0000313" key="1">
    <source>
        <dbReference type="EMBL" id="CAE8669478.1"/>
    </source>
</evidence>
<dbReference type="Proteomes" id="UP000626109">
    <property type="component" value="Unassembled WGS sequence"/>
</dbReference>
<dbReference type="InterPro" id="IPR050772">
    <property type="entry name" value="Hydratase-Decarb/MhpD_sf"/>
</dbReference>
<dbReference type="AlphaFoldDB" id="A0A813J5M3"/>
<organism evidence="1 2">
    <name type="scientific">Polarella glacialis</name>
    <name type="common">Dinoflagellate</name>
    <dbReference type="NCBI Taxonomy" id="89957"/>
    <lineage>
        <taxon>Eukaryota</taxon>
        <taxon>Sar</taxon>
        <taxon>Alveolata</taxon>
        <taxon>Dinophyceae</taxon>
        <taxon>Suessiales</taxon>
        <taxon>Suessiaceae</taxon>
        <taxon>Polarella</taxon>
    </lineage>
</organism>
<dbReference type="GO" id="GO:0008684">
    <property type="term" value="F:2-oxopent-4-enoate hydratase activity"/>
    <property type="evidence" value="ECO:0007669"/>
    <property type="project" value="TreeGrafter"/>
</dbReference>
<comment type="caution">
    <text evidence="1">The sequence shown here is derived from an EMBL/GenBank/DDBJ whole genome shotgun (WGS) entry which is preliminary data.</text>
</comment>
<dbReference type="GO" id="GO:0005737">
    <property type="term" value="C:cytoplasm"/>
    <property type="evidence" value="ECO:0007669"/>
    <property type="project" value="TreeGrafter"/>
</dbReference>